<reference evidence="1" key="1">
    <citation type="submission" date="2020-07" db="EMBL/GenBank/DDBJ databases">
        <title>A long reads based de novo assembly of the rainbow trout Arlee double haploid line genome.</title>
        <authorList>
            <person name="Gao G."/>
            <person name="Palti Y."/>
        </authorList>
    </citation>
    <scope>NUCLEOTIDE SEQUENCE [LARGE SCALE GENOMIC DNA]</scope>
</reference>
<keyword evidence="2" id="KW-1185">Reference proteome</keyword>
<accession>A0A8C7RCU6</accession>
<dbReference type="GeneTree" id="ENSGT00990000211133"/>
<dbReference type="Ensembl" id="ENSOMYT00000054845.2">
    <property type="protein sequence ID" value="ENSOMYP00000050475.1"/>
    <property type="gene ID" value="ENSOMYG00000022940.2"/>
</dbReference>
<protein>
    <submittedName>
        <fullName evidence="1">Uncharacterized protein</fullName>
    </submittedName>
</protein>
<name>A0A8C7RCU6_ONCMY</name>
<sequence>LGRRARAANYPGDQGFTLCNELALELGHHPEETFSAGPVWEGVPGKVYTLLELLSTLQVKDSPANIFECQRRLGLTVKKTSHFYRGVAETAGRDRGIWEKRVQYG</sequence>
<dbReference type="Proteomes" id="UP000694395">
    <property type="component" value="Chromosome 25"/>
</dbReference>
<proteinExistence type="predicted"/>
<evidence type="ECO:0000313" key="1">
    <source>
        <dbReference type="Ensembl" id="ENSOMYP00000050475.1"/>
    </source>
</evidence>
<dbReference type="AlphaFoldDB" id="A0A8C7RCU6"/>
<evidence type="ECO:0000313" key="2">
    <source>
        <dbReference type="Proteomes" id="UP000694395"/>
    </source>
</evidence>
<organism evidence="1 2">
    <name type="scientific">Oncorhynchus mykiss</name>
    <name type="common">Rainbow trout</name>
    <name type="synonym">Salmo gairdneri</name>
    <dbReference type="NCBI Taxonomy" id="8022"/>
    <lineage>
        <taxon>Eukaryota</taxon>
        <taxon>Metazoa</taxon>
        <taxon>Chordata</taxon>
        <taxon>Craniata</taxon>
        <taxon>Vertebrata</taxon>
        <taxon>Euteleostomi</taxon>
        <taxon>Actinopterygii</taxon>
        <taxon>Neopterygii</taxon>
        <taxon>Teleostei</taxon>
        <taxon>Protacanthopterygii</taxon>
        <taxon>Salmoniformes</taxon>
        <taxon>Salmonidae</taxon>
        <taxon>Salmoninae</taxon>
        <taxon>Oncorhynchus</taxon>
    </lineage>
</organism>
<reference evidence="1" key="2">
    <citation type="submission" date="2025-08" db="UniProtKB">
        <authorList>
            <consortium name="Ensembl"/>
        </authorList>
    </citation>
    <scope>IDENTIFICATION</scope>
</reference>
<reference evidence="1" key="3">
    <citation type="submission" date="2025-09" db="UniProtKB">
        <authorList>
            <consortium name="Ensembl"/>
        </authorList>
    </citation>
    <scope>IDENTIFICATION</scope>
</reference>